<sequence length="144" mass="15746">MRSLKVSDVMWNHIEPIRCGTPLTKVVKTLLINHVTGLPVVDDQRRVLGFVSEQDCIHSLLVSSYHCEGDPIVDDVMFRQPLTISPEMAVVDLAQNLGAGKPKVYPVVDHGKLVGIVTRSAILSELARTGCGLELPKYASADED</sequence>
<evidence type="ECO:0000256" key="1">
    <source>
        <dbReference type="ARBA" id="ARBA00023122"/>
    </source>
</evidence>
<gene>
    <name evidence="4" type="ORF">SAMN04487961_0762</name>
</gene>
<dbReference type="Proteomes" id="UP000199339">
    <property type="component" value="Unassembled WGS sequence"/>
</dbReference>
<dbReference type="AlphaFoldDB" id="A0A1I4RZI5"/>
<dbReference type="InterPro" id="IPR046342">
    <property type="entry name" value="CBS_dom_sf"/>
</dbReference>
<keyword evidence="1 2" id="KW-0129">CBS domain</keyword>
<proteinExistence type="predicted"/>
<reference evidence="5" key="1">
    <citation type="submission" date="2016-10" db="EMBL/GenBank/DDBJ databases">
        <authorList>
            <person name="Varghese N."/>
            <person name="Submissions S."/>
        </authorList>
    </citation>
    <scope>NUCLEOTIDE SEQUENCE [LARGE SCALE GENOMIC DNA]</scope>
    <source>
        <strain evidence="5">CGMCC 1.6775</strain>
    </source>
</reference>
<dbReference type="PROSITE" id="PS51371">
    <property type="entry name" value="CBS"/>
    <property type="match status" value="2"/>
</dbReference>
<dbReference type="RefSeq" id="WP_091998851.1">
    <property type="nucleotide sequence ID" value="NZ_FOUR01000001.1"/>
</dbReference>
<dbReference type="InterPro" id="IPR000644">
    <property type="entry name" value="CBS_dom"/>
</dbReference>
<feature type="domain" description="CBS" evidence="3">
    <location>
        <begin position="77"/>
        <end position="135"/>
    </location>
</feature>
<evidence type="ECO:0000256" key="2">
    <source>
        <dbReference type="PROSITE-ProRule" id="PRU00703"/>
    </source>
</evidence>
<dbReference type="OrthoDB" id="9790355at2"/>
<dbReference type="SUPFAM" id="SSF54631">
    <property type="entry name" value="CBS-domain pair"/>
    <property type="match status" value="1"/>
</dbReference>
<protein>
    <submittedName>
        <fullName evidence="4">CBS domain-containing protein</fullName>
    </submittedName>
</protein>
<evidence type="ECO:0000259" key="3">
    <source>
        <dbReference type="PROSITE" id="PS51371"/>
    </source>
</evidence>
<accession>A0A1I4RZI5</accession>
<evidence type="ECO:0000313" key="5">
    <source>
        <dbReference type="Proteomes" id="UP000199339"/>
    </source>
</evidence>
<feature type="domain" description="CBS" evidence="3">
    <location>
        <begin position="10"/>
        <end position="68"/>
    </location>
</feature>
<dbReference type="Gene3D" id="3.10.580.10">
    <property type="entry name" value="CBS-domain"/>
    <property type="match status" value="1"/>
</dbReference>
<organism evidence="4 5">
    <name type="scientific">Marinobacter pelagius</name>
    <dbReference type="NCBI Taxonomy" id="379482"/>
    <lineage>
        <taxon>Bacteria</taxon>
        <taxon>Pseudomonadati</taxon>
        <taxon>Pseudomonadota</taxon>
        <taxon>Gammaproteobacteria</taxon>
        <taxon>Pseudomonadales</taxon>
        <taxon>Marinobacteraceae</taxon>
        <taxon>Marinobacter</taxon>
    </lineage>
</organism>
<dbReference type="PANTHER" id="PTHR43080">
    <property type="entry name" value="CBS DOMAIN-CONTAINING PROTEIN CBSX3, MITOCHONDRIAL"/>
    <property type="match status" value="1"/>
</dbReference>
<dbReference type="CDD" id="cd04629">
    <property type="entry name" value="CBS_pair_bac"/>
    <property type="match status" value="1"/>
</dbReference>
<keyword evidence="5" id="KW-1185">Reference proteome</keyword>
<name>A0A1I4RZI5_9GAMM</name>
<dbReference type="InterPro" id="IPR051257">
    <property type="entry name" value="Diverse_CBS-Domain"/>
</dbReference>
<dbReference type="SMART" id="SM00116">
    <property type="entry name" value="CBS"/>
    <property type="match status" value="2"/>
</dbReference>
<dbReference type="EMBL" id="FOUR01000001">
    <property type="protein sequence ID" value="SFM57726.1"/>
    <property type="molecule type" value="Genomic_DNA"/>
</dbReference>
<evidence type="ECO:0000313" key="4">
    <source>
        <dbReference type="EMBL" id="SFM57726.1"/>
    </source>
</evidence>
<dbReference type="Pfam" id="PF00571">
    <property type="entry name" value="CBS"/>
    <property type="match status" value="2"/>
</dbReference>
<dbReference type="InterPro" id="IPR044729">
    <property type="entry name" value="CBS_bac"/>
</dbReference>
<dbReference type="PANTHER" id="PTHR43080:SF26">
    <property type="entry name" value="REGULATORY PROTEIN"/>
    <property type="match status" value="1"/>
</dbReference>